<evidence type="ECO:0000313" key="3">
    <source>
        <dbReference type="EMBL" id="CAH0777469.1"/>
    </source>
</evidence>
<protein>
    <submittedName>
        <fullName evidence="3">Uncharacterized protein</fullName>
    </submittedName>
</protein>
<feature type="chain" id="PRO_5040234388" evidence="2">
    <location>
        <begin position="23"/>
        <end position="366"/>
    </location>
</feature>
<sequence>MTLSAIRFTIAASLSFNLLVNAYKYIEMASPVTTVEQHQAGQATLYQCTLTAGITQRQTLFLYLCNTLASEIDKNVVYASVNFYRTWAPKYIIPDVRIVIDGLFQLGPNLPHLTVGDEFLSPMGPTKGSIFEMFAHTNDLERLKSLLTKHLTPYFPQGVDVPTRDMLISKTLNYYGLNDMKAFTDTPDVAKDYMEGFVTVLKYILQATVNAKSNHRRRLPKLLRFGSIGRKKPQPTEKRNGEGTTDAVRNSQNLQDATFILVQKMFDPCVVLNFVPRSKDATKINEYCDIYCKFLGLVAKTSSLQHPPECIDLQRGACNRNKLCICRRKRPALLEKAMKWKPDPRTKMLFCNNKIRLKALLDPPNL</sequence>
<keyword evidence="2" id="KW-0732">Signal</keyword>
<dbReference type="Proteomes" id="UP001152759">
    <property type="component" value="Chromosome 9"/>
</dbReference>
<evidence type="ECO:0000313" key="4">
    <source>
        <dbReference type="Proteomes" id="UP001152759"/>
    </source>
</evidence>
<reference evidence="3" key="1">
    <citation type="submission" date="2021-12" db="EMBL/GenBank/DDBJ databases">
        <authorList>
            <person name="King R."/>
        </authorList>
    </citation>
    <scope>NUCLEOTIDE SEQUENCE</scope>
</reference>
<evidence type="ECO:0000256" key="2">
    <source>
        <dbReference type="SAM" id="SignalP"/>
    </source>
</evidence>
<dbReference type="KEGG" id="btab:109044074"/>
<organism evidence="3 4">
    <name type="scientific">Bemisia tabaci</name>
    <name type="common">Sweetpotato whitefly</name>
    <name type="synonym">Aleurodes tabaci</name>
    <dbReference type="NCBI Taxonomy" id="7038"/>
    <lineage>
        <taxon>Eukaryota</taxon>
        <taxon>Metazoa</taxon>
        <taxon>Ecdysozoa</taxon>
        <taxon>Arthropoda</taxon>
        <taxon>Hexapoda</taxon>
        <taxon>Insecta</taxon>
        <taxon>Pterygota</taxon>
        <taxon>Neoptera</taxon>
        <taxon>Paraneoptera</taxon>
        <taxon>Hemiptera</taxon>
        <taxon>Sternorrhyncha</taxon>
        <taxon>Aleyrodoidea</taxon>
        <taxon>Aleyrodidae</taxon>
        <taxon>Aleyrodinae</taxon>
        <taxon>Bemisia</taxon>
    </lineage>
</organism>
<accession>A0A9P0G513</accession>
<feature type="region of interest" description="Disordered" evidence="1">
    <location>
        <begin position="228"/>
        <end position="248"/>
    </location>
</feature>
<dbReference type="EMBL" id="OU963870">
    <property type="protein sequence ID" value="CAH0777469.1"/>
    <property type="molecule type" value="Genomic_DNA"/>
</dbReference>
<keyword evidence="4" id="KW-1185">Reference proteome</keyword>
<name>A0A9P0G513_BEMTA</name>
<evidence type="ECO:0000256" key="1">
    <source>
        <dbReference type="SAM" id="MobiDB-lite"/>
    </source>
</evidence>
<feature type="signal peptide" evidence="2">
    <location>
        <begin position="1"/>
        <end position="22"/>
    </location>
</feature>
<proteinExistence type="predicted"/>
<dbReference type="AlphaFoldDB" id="A0A9P0G513"/>
<gene>
    <name evidence="3" type="ORF">BEMITA_LOCUS13423</name>
</gene>